<proteinExistence type="predicted"/>
<reference evidence="1" key="1">
    <citation type="journal article" date="2014" name="Front. Microbiol.">
        <title>High frequency of phylogenetically diverse reductive dehalogenase-homologous genes in deep subseafloor sedimentary metagenomes.</title>
        <authorList>
            <person name="Kawai M."/>
            <person name="Futagami T."/>
            <person name="Toyoda A."/>
            <person name="Takaki Y."/>
            <person name="Nishi S."/>
            <person name="Hori S."/>
            <person name="Arai W."/>
            <person name="Tsubouchi T."/>
            <person name="Morono Y."/>
            <person name="Uchiyama I."/>
            <person name="Ito T."/>
            <person name="Fujiyama A."/>
            <person name="Inagaki F."/>
            <person name="Takami H."/>
        </authorList>
    </citation>
    <scope>NUCLEOTIDE SEQUENCE</scope>
    <source>
        <strain evidence="1">Expedition CK06-06</strain>
    </source>
</reference>
<evidence type="ECO:0000313" key="1">
    <source>
        <dbReference type="EMBL" id="GAI70535.1"/>
    </source>
</evidence>
<comment type="caution">
    <text evidence="1">The sequence shown here is derived from an EMBL/GenBank/DDBJ whole genome shotgun (WGS) entry which is preliminary data.</text>
</comment>
<dbReference type="EMBL" id="BARW01002346">
    <property type="protein sequence ID" value="GAI70535.1"/>
    <property type="molecule type" value="Genomic_DNA"/>
</dbReference>
<dbReference type="AlphaFoldDB" id="X1S537"/>
<accession>X1S537</accession>
<name>X1S537_9ZZZZ</name>
<organism evidence="1">
    <name type="scientific">marine sediment metagenome</name>
    <dbReference type="NCBI Taxonomy" id="412755"/>
    <lineage>
        <taxon>unclassified sequences</taxon>
        <taxon>metagenomes</taxon>
        <taxon>ecological metagenomes</taxon>
    </lineage>
</organism>
<gene>
    <name evidence="1" type="ORF">S12H4_06611</name>
</gene>
<protein>
    <submittedName>
        <fullName evidence="1">Uncharacterized protein</fullName>
    </submittedName>
</protein>
<sequence>MDPVKTACYAMAHGVAGGKDVQRGLPIWYDEWREKTGVQRMQKWTFSRGFWDALKDFEGPGDSLHPQSDRRDRMRRFADRGSLVQRATSVIIKDCGQTDSLVYLEIEAAFVDEAGEIREEGYYHHALGRLPGGVVENVHLLRRAGLEVSEDKEREYSFSLDALAFMRGLFPAGSWFGYSCLPELGLHCDGYDEVEIVSEIYEGEINGDGEVRGPGRGA</sequence>